<protein>
    <submittedName>
        <fullName evidence="2">Uncharacterized protein</fullName>
    </submittedName>
</protein>
<feature type="compositionally biased region" description="Low complexity" evidence="1">
    <location>
        <begin position="465"/>
        <end position="487"/>
    </location>
</feature>
<dbReference type="SUPFAM" id="SSF53335">
    <property type="entry name" value="S-adenosyl-L-methionine-dependent methyltransferases"/>
    <property type="match status" value="1"/>
</dbReference>
<evidence type="ECO:0000256" key="1">
    <source>
        <dbReference type="SAM" id="MobiDB-lite"/>
    </source>
</evidence>
<evidence type="ECO:0000313" key="3">
    <source>
        <dbReference type="Proteomes" id="UP000298061"/>
    </source>
</evidence>
<reference evidence="2 3" key="1">
    <citation type="submission" date="2019-02" db="EMBL/GenBank/DDBJ databases">
        <title>Genome sequencing of the rare red list fungi Hericium alpestre (H. flagellum).</title>
        <authorList>
            <person name="Buettner E."/>
            <person name="Kellner H."/>
        </authorList>
    </citation>
    <scope>NUCLEOTIDE SEQUENCE [LARGE SCALE GENOMIC DNA]</scope>
    <source>
        <strain evidence="2 3">DSM 108284</strain>
    </source>
</reference>
<feature type="non-terminal residue" evidence="2">
    <location>
        <position position="1026"/>
    </location>
</feature>
<feature type="compositionally biased region" description="Low complexity" evidence="1">
    <location>
        <begin position="514"/>
        <end position="534"/>
    </location>
</feature>
<feature type="region of interest" description="Disordered" evidence="1">
    <location>
        <begin position="460"/>
        <end position="601"/>
    </location>
</feature>
<name>A0A4Y9ZK81_9AGAM</name>
<feature type="compositionally biased region" description="Acidic residues" evidence="1">
    <location>
        <begin position="577"/>
        <end position="586"/>
    </location>
</feature>
<accession>A0A4Y9ZK81</accession>
<keyword evidence="3" id="KW-1185">Reference proteome</keyword>
<dbReference type="EMBL" id="SFCI01002166">
    <property type="protein sequence ID" value="TFY74303.1"/>
    <property type="molecule type" value="Genomic_DNA"/>
</dbReference>
<evidence type="ECO:0000313" key="2">
    <source>
        <dbReference type="EMBL" id="TFY74303.1"/>
    </source>
</evidence>
<dbReference type="AlphaFoldDB" id="A0A4Y9ZK81"/>
<dbReference type="STRING" id="135208.A0A4Y9ZK81"/>
<dbReference type="InterPro" id="IPR029063">
    <property type="entry name" value="SAM-dependent_MTases_sf"/>
</dbReference>
<comment type="caution">
    <text evidence="2">The sequence shown here is derived from an EMBL/GenBank/DDBJ whole genome shotgun (WGS) entry which is preliminary data.</text>
</comment>
<feature type="compositionally biased region" description="Pro residues" evidence="1">
    <location>
        <begin position="546"/>
        <end position="556"/>
    </location>
</feature>
<gene>
    <name evidence="2" type="ORF">EWM64_g9709</name>
</gene>
<organism evidence="2 3">
    <name type="scientific">Hericium alpestre</name>
    <dbReference type="NCBI Taxonomy" id="135208"/>
    <lineage>
        <taxon>Eukaryota</taxon>
        <taxon>Fungi</taxon>
        <taxon>Dikarya</taxon>
        <taxon>Basidiomycota</taxon>
        <taxon>Agaricomycotina</taxon>
        <taxon>Agaricomycetes</taxon>
        <taxon>Russulales</taxon>
        <taxon>Hericiaceae</taxon>
        <taxon>Hericium</taxon>
    </lineage>
</organism>
<sequence>MSRDRSALDDREDAAEAIYNIWEPLILASADARKHYIDLLLHQERSLDVEGIEDSISRKCAKSLFKELREQHVPTAFFFYAKETTEQRRIIEDHLLKTPVLLTKVFYDALRRHRTIRTPEEARELAFRALDPFIPDGGVIHPLRALLQLDPQLQHISNGISFKSGHFDASIEISVKNDQVHLSENLLKPDYVHKKPGYITCLVAQAGSEDGCDCCTLHIADYITNELKITQNAKDQLRAQHRNLLQQMPRNLEVEYKDNHAGDGPPQDCRIVVWSTRQRIPTAMGFVVALAKHEHDATAPTVLIHRSAQGAVEAAEVQYNVLQDRWAAIDKDEGTILAIARSAAESRKQSFTAHPAAPSNIRVEKPALGVVHLRWDKAAGAESYNLHLIDEAGLTIERHDGLKECQWQGVLGDKILWTVRLDSFTRDGVKCPGTTDVPVDRPEPIRDASPVIEPAIENDVPAAIPNPQGQSQNQNPSPSSQQAPQAPVAEVTPPLPATDTTSTTLRASPKRQKAALLPKPKKAAGSAKSKPTAGRTKSKPAEQLPKPQPAGPPAKPHAPAEEESRADPLATNWPDVQSDDDFDDSYDQAAPDPPNGDIDVDEATAQSGMARLHDELSALFGPYVEVNEELMEAEYNDVDDSGECVLDGVKIVVGHAYRVTLDNTQQVLRIHQILTSQAGALTYIHAARHIWASERFAQARGPNDDDELIMLIEPPSGRVTVQGVDCARIFCNSIHLDGPDAEVQIRLGALPTDDLHSAPGEPRAYACRYAMTGDSARKTVKFVNFAGHSEFDPRSASPEVLDAPKPELEPYGTFVDFYAGCGAVARGFEAAGFSVLAGVESHPDAAVGWQAPLHAEDVRVLLDDLAAGKIASPGRVAVLSVSAPYVSSADDVQVQKVGHFKVIGQAIDVVQPAYIVTDKLMDFSPALLSDQYRKDFQSMELAILSRQYSLAYKYLNPAEYGIATDCGRCMLLAARSGLRLPAWPTQTHGDLGLEYAGPGLQPFVTVRDAIRDLEWRNPRASGAGHS</sequence>
<dbReference type="Gene3D" id="3.40.50.150">
    <property type="entry name" value="Vaccinia Virus protein VP39"/>
    <property type="match status" value="1"/>
</dbReference>
<dbReference type="Proteomes" id="UP000298061">
    <property type="component" value="Unassembled WGS sequence"/>
</dbReference>
<dbReference type="OrthoDB" id="5376140at2759"/>
<proteinExistence type="predicted"/>